<proteinExistence type="predicted"/>
<reference evidence="2" key="1">
    <citation type="journal article" date="2014" name="Int. J. Syst. Evol. Microbiol.">
        <title>Complete genome sequence of Corynebacterium casei LMG S-19264T (=DSM 44701T), isolated from a smear-ripened cheese.</title>
        <authorList>
            <consortium name="US DOE Joint Genome Institute (JGI-PGF)"/>
            <person name="Walter F."/>
            <person name="Albersmeier A."/>
            <person name="Kalinowski J."/>
            <person name="Ruckert C."/>
        </authorList>
    </citation>
    <scope>NUCLEOTIDE SEQUENCE</scope>
    <source>
        <strain evidence="2">JCM 3090</strain>
    </source>
</reference>
<name>A0A8J3F7G4_9ACTN</name>
<evidence type="ECO:0000313" key="2">
    <source>
        <dbReference type="EMBL" id="GGJ76437.1"/>
    </source>
</evidence>
<reference evidence="2" key="2">
    <citation type="submission" date="2020-09" db="EMBL/GenBank/DDBJ databases">
        <authorList>
            <person name="Sun Q."/>
            <person name="Ohkuma M."/>
        </authorList>
    </citation>
    <scope>NUCLEOTIDE SEQUENCE</scope>
    <source>
        <strain evidence="2">JCM 3090</strain>
    </source>
</reference>
<organism evidence="2 3">
    <name type="scientific">Pilimelia anulata</name>
    <dbReference type="NCBI Taxonomy" id="53371"/>
    <lineage>
        <taxon>Bacteria</taxon>
        <taxon>Bacillati</taxon>
        <taxon>Actinomycetota</taxon>
        <taxon>Actinomycetes</taxon>
        <taxon>Micromonosporales</taxon>
        <taxon>Micromonosporaceae</taxon>
        <taxon>Pilimelia</taxon>
    </lineage>
</organism>
<comment type="caution">
    <text evidence="2">The sequence shown here is derived from an EMBL/GenBank/DDBJ whole genome shotgun (WGS) entry which is preliminary data.</text>
</comment>
<sequence length="69" mass="6962">MQVEVLGEGLRGLADDPVERGVERGRFGHAAPITGWSAGGPGPGGTRPTTRAATQGKPSRAAGRPRATG</sequence>
<dbReference type="Proteomes" id="UP000649739">
    <property type="component" value="Unassembled WGS sequence"/>
</dbReference>
<protein>
    <submittedName>
        <fullName evidence="2">Uncharacterized protein</fullName>
    </submittedName>
</protein>
<dbReference type="AlphaFoldDB" id="A0A8J3F7G4"/>
<evidence type="ECO:0000256" key="1">
    <source>
        <dbReference type="SAM" id="MobiDB-lite"/>
    </source>
</evidence>
<gene>
    <name evidence="2" type="ORF">GCM10010123_03020</name>
</gene>
<dbReference type="EMBL" id="BMQB01000001">
    <property type="protein sequence ID" value="GGJ76437.1"/>
    <property type="molecule type" value="Genomic_DNA"/>
</dbReference>
<evidence type="ECO:0000313" key="3">
    <source>
        <dbReference type="Proteomes" id="UP000649739"/>
    </source>
</evidence>
<feature type="region of interest" description="Disordered" evidence="1">
    <location>
        <begin position="26"/>
        <end position="69"/>
    </location>
</feature>
<keyword evidence="3" id="KW-1185">Reference proteome</keyword>
<accession>A0A8J3F7G4</accession>